<keyword evidence="2" id="KW-1185">Reference proteome</keyword>
<evidence type="ECO:0000313" key="1">
    <source>
        <dbReference type="EMBL" id="QDV23611.1"/>
    </source>
</evidence>
<accession>A0A518G4T6</accession>
<dbReference type="AlphaFoldDB" id="A0A518G4T6"/>
<dbReference type="EMBL" id="CP036298">
    <property type="protein sequence ID" value="QDV23611.1"/>
    <property type="molecule type" value="Genomic_DNA"/>
</dbReference>
<protein>
    <submittedName>
        <fullName evidence="1">Uncharacterized protein</fullName>
    </submittedName>
</protein>
<organism evidence="1 2">
    <name type="scientific">Aureliella helgolandensis</name>
    <dbReference type="NCBI Taxonomy" id="2527968"/>
    <lineage>
        <taxon>Bacteria</taxon>
        <taxon>Pseudomonadati</taxon>
        <taxon>Planctomycetota</taxon>
        <taxon>Planctomycetia</taxon>
        <taxon>Pirellulales</taxon>
        <taxon>Pirellulaceae</taxon>
        <taxon>Aureliella</taxon>
    </lineage>
</organism>
<gene>
    <name evidence="1" type="ORF">Q31a_19140</name>
</gene>
<evidence type="ECO:0000313" key="2">
    <source>
        <dbReference type="Proteomes" id="UP000318017"/>
    </source>
</evidence>
<proteinExistence type="predicted"/>
<reference evidence="1 2" key="1">
    <citation type="submission" date="2019-02" db="EMBL/GenBank/DDBJ databases">
        <title>Deep-cultivation of Planctomycetes and their phenomic and genomic characterization uncovers novel biology.</title>
        <authorList>
            <person name="Wiegand S."/>
            <person name="Jogler M."/>
            <person name="Boedeker C."/>
            <person name="Pinto D."/>
            <person name="Vollmers J."/>
            <person name="Rivas-Marin E."/>
            <person name="Kohn T."/>
            <person name="Peeters S.H."/>
            <person name="Heuer A."/>
            <person name="Rast P."/>
            <person name="Oberbeckmann S."/>
            <person name="Bunk B."/>
            <person name="Jeske O."/>
            <person name="Meyerdierks A."/>
            <person name="Storesund J.E."/>
            <person name="Kallscheuer N."/>
            <person name="Luecker S."/>
            <person name="Lage O.M."/>
            <person name="Pohl T."/>
            <person name="Merkel B.J."/>
            <person name="Hornburger P."/>
            <person name="Mueller R.-W."/>
            <person name="Bruemmer F."/>
            <person name="Labrenz M."/>
            <person name="Spormann A.M."/>
            <person name="Op den Camp H."/>
            <person name="Overmann J."/>
            <person name="Amann R."/>
            <person name="Jetten M.S.M."/>
            <person name="Mascher T."/>
            <person name="Medema M.H."/>
            <person name="Devos D.P."/>
            <person name="Kaster A.-K."/>
            <person name="Ovreas L."/>
            <person name="Rohde M."/>
            <person name="Galperin M.Y."/>
            <person name="Jogler C."/>
        </authorList>
    </citation>
    <scope>NUCLEOTIDE SEQUENCE [LARGE SCALE GENOMIC DNA]</scope>
    <source>
        <strain evidence="1 2">Q31a</strain>
    </source>
</reference>
<dbReference type="Proteomes" id="UP000318017">
    <property type="component" value="Chromosome"/>
</dbReference>
<name>A0A518G4T6_9BACT</name>
<sequence length="105" mass="11843">MAISVEGLTFRKPENSQLSCPQGVPCVVKTAGGASTHSTLIRFLDNRGRHRSRACKHFSSGPSEKNDWWQLFARQGRYRGYFCCVPSEIIGKCYRTEIFPDASRT</sequence>
<dbReference type="KEGG" id="ahel:Q31a_19140"/>